<dbReference type="Proteomes" id="UP001222325">
    <property type="component" value="Unassembled WGS sequence"/>
</dbReference>
<protein>
    <submittedName>
        <fullName evidence="1">Uncharacterized protein</fullName>
    </submittedName>
</protein>
<dbReference type="AlphaFoldDB" id="A0AAD6XLX9"/>
<organism evidence="1 2">
    <name type="scientific">Mycena belliarum</name>
    <dbReference type="NCBI Taxonomy" id="1033014"/>
    <lineage>
        <taxon>Eukaryota</taxon>
        <taxon>Fungi</taxon>
        <taxon>Dikarya</taxon>
        <taxon>Basidiomycota</taxon>
        <taxon>Agaricomycotina</taxon>
        <taxon>Agaricomycetes</taxon>
        <taxon>Agaricomycetidae</taxon>
        <taxon>Agaricales</taxon>
        <taxon>Marasmiineae</taxon>
        <taxon>Mycenaceae</taxon>
        <taxon>Mycena</taxon>
    </lineage>
</organism>
<reference evidence="1" key="1">
    <citation type="submission" date="2023-03" db="EMBL/GenBank/DDBJ databases">
        <title>Massive genome expansion in bonnet fungi (Mycena s.s.) driven by repeated elements and novel gene families across ecological guilds.</title>
        <authorList>
            <consortium name="Lawrence Berkeley National Laboratory"/>
            <person name="Harder C.B."/>
            <person name="Miyauchi S."/>
            <person name="Viragh M."/>
            <person name="Kuo A."/>
            <person name="Thoen E."/>
            <person name="Andreopoulos B."/>
            <person name="Lu D."/>
            <person name="Skrede I."/>
            <person name="Drula E."/>
            <person name="Henrissat B."/>
            <person name="Morin E."/>
            <person name="Kohler A."/>
            <person name="Barry K."/>
            <person name="LaButti K."/>
            <person name="Morin E."/>
            <person name="Salamov A."/>
            <person name="Lipzen A."/>
            <person name="Mereny Z."/>
            <person name="Hegedus B."/>
            <person name="Baldrian P."/>
            <person name="Stursova M."/>
            <person name="Weitz H."/>
            <person name="Taylor A."/>
            <person name="Grigoriev I.V."/>
            <person name="Nagy L.G."/>
            <person name="Martin F."/>
            <person name="Kauserud H."/>
        </authorList>
    </citation>
    <scope>NUCLEOTIDE SEQUENCE</scope>
    <source>
        <strain evidence="1">CBHHK173m</strain>
    </source>
</reference>
<name>A0AAD6XLX9_9AGAR</name>
<gene>
    <name evidence="1" type="ORF">B0H15DRAFT_792677</name>
</gene>
<evidence type="ECO:0000313" key="2">
    <source>
        <dbReference type="Proteomes" id="UP001222325"/>
    </source>
</evidence>
<proteinExistence type="predicted"/>
<evidence type="ECO:0000313" key="1">
    <source>
        <dbReference type="EMBL" id="KAJ7074843.1"/>
    </source>
</evidence>
<sequence>MAHGGLPSDDISLPRTVVQVQFPQIISVFITLDKFGSRKFLISTLNPSLITPADYMDVSGMACFNFRYSGSITGVGDPEARRPGLSYVPQDGRFIRFPDKTHGFLYYHSQPHISPLAGSVRFRVTQDNAPFSFTGGHDLLTPSGVPWQIILPQIACRPVYAWLPQHLLRDRLVTEDLLSRCRDVFRERERMQPFSIVFTFDSTFLVNFSSETALTIAGDTLHRLRLDIFKMGIRDYPWTGTHGLGLYSQCTGSALARFEASTLPEYAGRRMIHLRVIKVLEPVSPLVDLQTYRGRIQEPREGELFTVSHYGRLPKPWAYDIDASNSRAAALRALWDYSRTT</sequence>
<accession>A0AAD6XLX9</accession>
<comment type="caution">
    <text evidence="1">The sequence shown here is derived from an EMBL/GenBank/DDBJ whole genome shotgun (WGS) entry which is preliminary data.</text>
</comment>
<keyword evidence="2" id="KW-1185">Reference proteome</keyword>
<dbReference type="EMBL" id="JARJCN010000110">
    <property type="protein sequence ID" value="KAJ7074843.1"/>
    <property type="molecule type" value="Genomic_DNA"/>
</dbReference>